<organism evidence="1 2">
    <name type="scientific">Alkalicaulis satelles</name>
    <dbReference type="NCBI Taxonomy" id="2609175"/>
    <lineage>
        <taxon>Bacteria</taxon>
        <taxon>Pseudomonadati</taxon>
        <taxon>Pseudomonadota</taxon>
        <taxon>Alphaproteobacteria</taxon>
        <taxon>Maricaulales</taxon>
        <taxon>Maricaulaceae</taxon>
        <taxon>Alkalicaulis</taxon>
    </lineage>
</organism>
<dbReference type="RefSeq" id="WP_150021804.1">
    <property type="nucleotide sequence ID" value="NZ_VWOJ01000001.1"/>
</dbReference>
<dbReference type="Proteomes" id="UP000325122">
    <property type="component" value="Unassembled WGS sequence"/>
</dbReference>
<reference evidence="1 2" key="1">
    <citation type="submission" date="2019-09" db="EMBL/GenBank/DDBJ databases">
        <authorList>
            <person name="Kevbrin V."/>
            <person name="Grouzdev D.S."/>
        </authorList>
    </citation>
    <scope>NUCLEOTIDE SEQUENCE [LARGE SCALE GENOMIC DNA]</scope>
    <source>
        <strain evidence="1 2">G-192</strain>
    </source>
</reference>
<dbReference type="AlphaFoldDB" id="A0A5M6ZIY3"/>
<keyword evidence="2" id="KW-1185">Reference proteome</keyword>
<comment type="caution">
    <text evidence="1">The sequence shown here is derived from an EMBL/GenBank/DDBJ whole genome shotgun (WGS) entry which is preliminary data.</text>
</comment>
<accession>A0A5M6ZIY3</accession>
<name>A0A5M6ZIY3_9PROT</name>
<gene>
    <name evidence="1" type="ORF">F1654_01860</name>
</gene>
<evidence type="ECO:0000313" key="2">
    <source>
        <dbReference type="Proteomes" id="UP000325122"/>
    </source>
</evidence>
<dbReference type="EMBL" id="VWOJ01000001">
    <property type="protein sequence ID" value="KAA5804773.1"/>
    <property type="molecule type" value="Genomic_DNA"/>
</dbReference>
<proteinExistence type="predicted"/>
<sequence>MALAIALPAAPAIAAQPEDDVSLTREAFLELSWDHTEGWRYEVSVDGLPVSRGTEPSYLHTSDTLPEGLVVEAVRFEGSISDPNRQEFREPVTFETGTTERLVIRWNPDVYERPYIGYRIAVEGQGPRSGWQTHLIQRRSFIIRADPDTVDRVLFGDAVLVSENRMGAPFDITMGRIERRGDYHELDVP</sequence>
<evidence type="ECO:0000313" key="1">
    <source>
        <dbReference type="EMBL" id="KAA5804773.1"/>
    </source>
</evidence>
<protein>
    <submittedName>
        <fullName evidence="1">Uncharacterized protein</fullName>
    </submittedName>
</protein>